<evidence type="ECO:0000256" key="1">
    <source>
        <dbReference type="SAM" id="MobiDB-lite"/>
    </source>
</evidence>
<feature type="region of interest" description="Disordered" evidence="1">
    <location>
        <begin position="1"/>
        <end position="24"/>
    </location>
</feature>
<keyword evidence="3" id="KW-1185">Reference proteome</keyword>
<dbReference type="Proteomes" id="UP000275401">
    <property type="component" value="Unassembled WGS sequence"/>
</dbReference>
<protein>
    <submittedName>
        <fullName evidence="2">Uncharacterized protein</fullName>
    </submittedName>
</protein>
<evidence type="ECO:0000313" key="2">
    <source>
        <dbReference type="EMBL" id="RNG14610.1"/>
    </source>
</evidence>
<evidence type="ECO:0000313" key="3">
    <source>
        <dbReference type="Proteomes" id="UP000275401"/>
    </source>
</evidence>
<organism evidence="2 3">
    <name type="scientific">Streptomyces botrytidirepellens</name>
    <dbReference type="NCBI Taxonomy" id="2486417"/>
    <lineage>
        <taxon>Bacteria</taxon>
        <taxon>Bacillati</taxon>
        <taxon>Actinomycetota</taxon>
        <taxon>Actinomycetes</taxon>
        <taxon>Kitasatosporales</taxon>
        <taxon>Streptomycetaceae</taxon>
        <taxon>Streptomyces</taxon>
    </lineage>
</organism>
<feature type="compositionally biased region" description="Low complexity" evidence="1">
    <location>
        <begin position="1"/>
        <end position="22"/>
    </location>
</feature>
<reference evidence="2 3" key="1">
    <citation type="submission" date="2018-11" db="EMBL/GenBank/DDBJ databases">
        <title>The Potential of Streptomyces as Biocontrol Agents against the Tomato grey mould, Botrytis cinerea (Gray mold) Frontiers in Microbiology.</title>
        <authorList>
            <person name="Li D."/>
        </authorList>
    </citation>
    <scope>NUCLEOTIDE SEQUENCE [LARGE SCALE GENOMIC DNA]</scope>
    <source>
        <strain evidence="2 3">NEAU-LD23</strain>
    </source>
</reference>
<gene>
    <name evidence="2" type="ORF">EEJ42_31230</name>
</gene>
<sequence>MTAAPATKSTPAPATATATGPASRTCPCIKWRIDRRLETSGPFAGAACEAPIGTVAGPPTPAVPAPAAAAPVAAQ</sequence>
<name>A0A3M8VAG4_9ACTN</name>
<accession>A0A3M8VAG4</accession>
<feature type="non-terminal residue" evidence="2">
    <location>
        <position position="75"/>
    </location>
</feature>
<dbReference type="EMBL" id="RIBZ01000409">
    <property type="protein sequence ID" value="RNG14610.1"/>
    <property type="molecule type" value="Genomic_DNA"/>
</dbReference>
<comment type="caution">
    <text evidence="2">The sequence shown here is derived from an EMBL/GenBank/DDBJ whole genome shotgun (WGS) entry which is preliminary data.</text>
</comment>
<proteinExistence type="predicted"/>
<dbReference type="AlphaFoldDB" id="A0A3M8VAG4"/>